<keyword evidence="1" id="KW-1133">Transmembrane helix</keyword>
<protein>
    <recommendedName>
        <fullName evidence="5">DUF916 domain-containing protein</fullName>
    </recommendedName>
</protein>
<feature type="transmembrane region" description="Helical" evidence="1">
    <location>
        <begin position="303"/>
        <end position="325"/>
    </location>
</feature>
<keyword evidence="4" id="KW-1185">Reference proteome</keyword>
<evidence type="ECO:0000256" key="1">
    <source>
        <dbReference type="SAM" id="Phobius"/>
    </source>
</evidence>
<organism evidence="3 4">
    <name type="scientific">Isoptericola chiayiensis</name>
    <dbReference type="NCBI Taxonomy" id="579446"/>
    <lineage>
        <taxon>Bacteria</taxon>
        <taxon>Bacillati</taxon>
        <taxon>Actinomycetota</taxon>
        <taxon>Actinomycetes</taxon>
        <taxon>Micrococcales</taxon>
        <taxon>Promicromonosporaceae</taxon>
        <taxon>Isoptericola</taxon>
    </lineage>
</organism>
<dbReference type="EMBL" id="BAABID010000015">
    <property type="protein sequence ID" value="GAA4734024.1"/>
    <property type="molecule type" value="Genomic_DNA"/>
</dbReference>
<evidence type="ECO:0000313" key="3">
    <source>
        <dbReference type="EMBL" id="GAA4734024.1"/>
    </source>
</evidence>
<dbReference type="Proteomes" id="UP001500956">
    <property type="component" value="Unassembled WGS sequence"/>
</dbReference>
<gene>
    <name evidence="3" type="ORF">GCM10023216_28220</name>
</gene>
<accession>A0ABP8YLW7</accession>
<comment type="caution">
    <text evidence="3">The sequence shown here is derived from an EMBL/GenBank/DDBJ whole genome shotgun (WGS) entry which is preliminary data.</text>
</comment>
<reference evidence="4" key="1">
    <citation type="journal article" date="2019" name="Int. J. Syst. Evol. Microbiol.">
        <title>The Global Catalogue of Microorganisms (GCM) 10K type strain sequencing project: providing services to taxonomists for standard genome sequencing and annotation.</title>
        <authorList>
            <consortium name="The Broad Institute Genomics Platform"/>
            <consortium name="The Broad Institute Genome Sequencing Center for Infectious Disease"/>
            <person name="Wu L."/>
            <person name="Ma J."/>
        </authorList>
    </citation>
    <scope>NUCLEOTIDE SEQUENCE [LARGE SCALE GENOMIC DNA]</scope>
    <source>
        <strain evidence="4">JCM 18063</strain>
    </source>
</reference>
<keyword evidence="1" id="KW-0472">Membrane</keyword>
<evidence type="ECO:0000256" key="2">
    <source>
        <dbReference type="SAM" id="SignalP"/>
    </source>
</evidence>
<keyword evidence="2" id="KW-0732">Signal</keyword>
<dbReference type="InterPro" id="IPR013783">
    <property type="entry name" value="Ig-like_fold"/>
</dbReference>
<name>A0ABP8YLW7_9MICO</name>
<evidence type="ECO:0000313" key="4">
    <source>
        <dbReference type="Proteomes" id="UP001500956"/>
    </source>
</evidence>
<evidence type="ECO:0008006" key="5">
    <source>
        <dbReference type="Google" id="ProtNLM"/>
    </source>
</evidence>
<proteinExistence type="predicted"/>
<sequence length="333" mass="33697">MRIRSIATLALTALLAVGAGAALPAAADTAPSTDDLTWSLAPGAGPDPERTVVGATGEDRANYAYAVDPGDEVSDTLVVANRSTTPLELSVYATDAFTTRDGHLDLLPADGSPSDLGTWITLDLPGDTLSLDAGASAEVPFTLTVPDDATPGDHAGGLVTSMQQTVGDGAVSVDRRLALRVHARVSGDLSPGIEVRDLRLDAATGVNPLATADATVTYTLVNTGDARVVPDESVTVAGPGGSAVQTVSADLGELLPGAEVERTVEVTGVRPFFRATADVRVDGVVVGIGGGGAVADSAETAGWVVPWAALAVVVLVVAGVVVWVVRRPVRPAD</sequence>
<dbReference type="Gene3D" id="2.60.40.10">
    <property type="entry name" value="Immunoglobulins"/>
    <property type="match status" value="1"/>
</dbReference>
<dbReference type="RefSeq" id="WP_343037620.1">
    <property type="nucleotide sequence ID" value="NZ_BAABID010000015.1"/>
</dbReference>
<keyword evidence="1" id="KW-0812">Transmembrane</keyword>
<feature type="chain" id="PRO_5046535123" description="DUF916 domain-containing protein" evidence="2">
    <location>
        <begin position="22"/>
        <end position="333"/>
    </location>
</feature>
<feature type="signal peptide" evidence="2">
    <location>
        <begin position="1"/>
        <end position="21"/>
    </location>
</feature>